<dbReference type="EMBL" id="PDEQ01000006">
    <property type="protein sequence ID" value="PEN12870.1"/>
    <property type="molecule type" value="Genomic_DNA"/>
</dbReference>
<comment type="caution">
    <text evidence="1">The sequence shown here is derived from an EMBL/GenBank/DDBJ whole genome shotgun (WGS) entry which is preliminary data.</text>
</comment>
<organism evidence="1 2">
    <name type="scientific">Longibacter salinarum</name>
    <dbReference type="NCBI Taxonomy" id="1850348"/>
    <lineage>
        <taxon>Bacteria</taxon>
        <taxon>Pseudomonadati</taxon>
        <taxon>Rhodothermota</taxon>
        <taxon>Rhodothermia</taxon>
        <taxon>Rhodothermales</taxon>
        <taxon>Salisaetaceae</taxon>
        <taxon>Longibacter</taxon>
    </lineage>
</organism>
<dbReference type="OrthoDB" id="9803913at2"/>
<gene>
    <name evidence="1" type="ORF">CRI94_12770</name>
</gene>
<evidence type="ECO:0000313" key="1">
    <source>
        <dbReference type="EMBL" id="PEN12870.1"/>
    </source>
</evidence>
<evidence type="ECO:0000313" key="2">
    <source>
        <dbReference type="Proteomes" id="UP000220102"/>
    </source>
</evidence>
<dbReference type="AlphaFoldDB" id="A0A2A8CW92"/>
<reference evidence="1 2" key="1">
    <citation type="submission" date="2017-10" db="EMBL/GenBank/DDBJ databases">
        <title>Draft genome of Longibacter Salinarum.</title>
        <authorList>
            <person name="Goh K.M."/>
            <person name="Shamsir M.S."/>
            <person name="Lim S.W."/>
        </authorList>
    </citation>
    <scope>NUCLEOTIDE SEQUENCE [LARGE SCALE GENOMIC DNA]</scope>
    <source>
        <strain evidence="1 2">KCTC 52045</strain>
    </source>
</reference>
<protein>
    <recommendedName>
        <fullName evidence="3">PAS domain-containing protein</fullName>
    </recommendedName>
</protein>
<proteinExistence type="predicted"/>
<sequence length="333" mass="36316">MSSSPEKIIDALLQALEGAVLVCTAEGTILQADRTAQDWFGAGAAPGGSILDTLAHGEARTWFEHAQNEERDELPFSSMVVTNDGRWVEATLHPAEDDEVVLQLKTEMSSTDAAPVPHEVLRDLIETMREPLASVRAAAETMALYPSMDRAATTQFMSIVEEQTAALSDRLDAAVAAYARLYRRAGPLHPIHAGEFTTALAQHLDDNLSIDVSAQPMAEEVDARLLLDAQAITESLTFLANRIENAARCTALRVSVERVRSLAALDLSWEGGAVTSARIREWEQSTITWGDSIIKMTLAEILDHNDAQMIIQTDHGDSSIRLLLPISDDMSSR</sequence>
<accession>A0A2A8CW92</accession>
<dbReference type="RefSeq" id="WP_098076325.1">
    <property type="nucleotide sequence ID" value="NZ_PDEQ01000006.1"/>
</dbReference>
<name>A0A2A8CW92_9BACT</name>
<dbReference type="Proteomes" id="UP000220102">
    <property type="component" value="Unassembled WGS sequence"/>
</dbReference>
<keyword evidence="2" id="KW-1185">Reference proteome</keyword>
<evidence type="ECO:0008006" key="3">
    <source>
        <dbReference type="Google" id="ProtNLM"/>
    </source>
</evidence>
<dbReference type="InterPro" id="IPR035965">
    <property type="entry name" value="PAS-like_dom_sf"/>
</dbReference>
<dbReference type="SUPFAM" id="SSF55785">
    <property type="entry name" value="PYP-like sensor domain (PAS domain)"/>
    <property type="match status" value="1"/>
</dbReference>